<dbReference type="SUPFAM" id="SSF47384">
    <property type="entry name" value="Homodimeric domain of signal transducing histidine kinase"/>
    <property type="match status" value="1"/>
</dbReference>
<dbReference type="SMART" id="SM00073">
    <property type="entry name" value="HPT"/>
    <property type="match status" value="1"/>
</dbReference>
<dbReference type="SUPFAM" id="SSF55874">
    <property type="entry name" value="ATPase domain of HSP90 chaperone/DNA topoisomerase II/histidine kinase"/>
    <property type="match status" value="1"/>
</dbReference>
<dbReference type="InterPro" id="IPR005467">
    <property type="entry name" value="His_kinase_dom"/>
</dbReference>
<dbReference type="SUPFAM" id="SSF50341">
    <property type="entry name" value="CheW-like"/>
    <property type="match status" value="1"/>
</dbReference>
<evidence type="ECO:0000256" key="10">
    <source>
        <dbReference type="ARBA" id="ARBA00023012"/>
    </source>
</evidence>
<evidence type="ECO:0000313" key="16">
    <source>
        <dbReference type="EMBL" id="MCY1082232.1"/>
    </source>
</evidence>
<dbReference type="Gene3D" id="1.10.287.560">
    <property type="entry name" value="Histidine kinase CheA-like, homodimeric domain"/>
    <property type="match status" value="1"/>
</dbReference>
<dbReference type="InterPro" id="IPR051315">
    <property type="entry name" value="Bact_Chemotaxis_CheA"/>
</dbReference>
<evidence type="ECO:0000256" key="1">
    <source>
        <dbReference type="ARBA" id="ARBA00000085"/>
    </source>
</evidence>
<protein>
    <recommendedName>
        <fullName evidence="3">Chemotaxis protein CheA</fullName>
        <ecNumber evidence="2">2.7.13.3</ecNumber>
    </recommendedName>
</protein>
<dbReference type="InterPro" id="IPR036890">
    <property type="entry name" value="HATPase_C_sf"/>
</dbReference>
<comment type="catalytic activity">
    <reaction evidence="1">
        <text>ATP + protein L-histidine = ADP + protein N-phospho-L-histidine.</text>
        <dbReference type="EC" id="2.7.13.3"/>
    </reaction>
</comment>
<dbReference type="InterPro" id="IPR004105">
    <property type="entry name" value="CheA-like_dim"/>
</dbReference>
<evidence type="ECO:0000256" key="9">
    <source>
        <dbReference type="ARBA" id="ARBA00022840"/>
    </source>
</evidence>
<comment type="caution">
    <text evidence="16">The sequence shown here is derived from an EMBL/GenBank/DDBJ whole genome shotgun (WGS) entry which is preliminary data.</text>
</comment>
<dbReference type="InterPro" id="IPR036641">
    <property type="entry name" value="HPT_dom_sf"/>
</dbReference>
<dbReference type="PRINTS" id="PR00344">
    <property type="entry name" value="BCTRLSENSOR"/>
</dbReference>
<dbReference type="InterPro" id="IPR037006">
    <property type="entry name" value="CheA-like_homodim_sf"/>
</dbReference>
<dbReference type="SUPFAM" id="SSF47226">
    <property type="entry name" value="Histidine-containing phosphotransfer domain, HPT domain"/>
    <property type="match status" value="1"/>
</dbReference>
<dbReference type="InterPro" id="IPR035891">
    <property type="entry name" value="CheY-binding_CheA"/>
</dbReference>
<dbReference type="RefSeq" id="WP_267540808.1">
    <property type="nucleotide sequence ID" value="NZ_JAPNKA010000001.1"/>
</dbReference>
<keyword evidence="7" id="KW-0547">Nucleotide-binding</keyword>
<dbReference type="SMART" id="SM00260">
    <property type="entry name" value="CheW"/>
    <property type="match status" value="1"/>
</dbReference>
<evidence type="ECO:0000259" key="14">
    <source>
        <dbReference type="PROSITE" id="PS50851"/>
    </source>
</evidence>
<feature type="domain" description="HPt" evidence="15">
    <location>
        <begin position="1"/>
        <end position="104"/>
    </location>
</feature>
<dbReference type="Pfam" id="PF01627">
    <property type="entry name" value="Hpt"/>
    <property type="match status" value="1"/>
</dbReference>
<name>A0ABT4AKL2_9BACT</name>
<dbReference type="InterPro" id="IPR008207">
    <property type="entry name" value="Sig_transdc_His_kin_Hpt_dom"/>
</dbReference>
<accession>A0ABT4AKL2</accession>
<dbReference type="SMART" id="SM01231">
    <property type="entry name" value="H-kinase_dim"/>
    <property type="match status" value="1"/>
</dbReference>
<evidence type="ECO:0000256" key="12">
    <source>
        <dbReference type="SAM" id="MobiDB-lite"/>
    </source>
</evidence>
<dbReference type="InterPro" id="IPR004358">
    <property type="entry name" value="Sig_transdc_His_kin-like_C"/>
</dbReference>
<dbReference type="InterPro" id="IPR010808">
    <property type="entry name" value="CheA_P2-bd"/>
</dbReference>
<dbReference type="Gene3D" id="2.30.30.40">
    <property type="entry name" value="SH3 Domains"/>
    <property type="match status" value="1"/>
</dbReference>
<keyword evidence="9" id="KW-0067">ATP-binding</keyword>
<evidence type="ECO:0000259" key="13">
    <source>
        <dbReference type="PROSITE" id="PS50109"/>
    </source>
</evidence>
<dbReference type="PROSITE" id="PS50851">
    <property type="entry name" value="CHEW"/>
    <property type="match status" value="1"/>
</dbReference>
<dbReference type="PANTHER" id="PTHR43395">
    <property type="entry name" value="SENSOR HISTIDINE KINASE CHEA"/>
    <property type="match status" value="1"/>
</dbReference>
<feature type="compositionally biased region" description="Low complexity" evidence="12">
    <location>
        <begin position="176"/>
        <end position="191"/>
    </location>
</feature>
<dbReference type="PANTHER" id="PTHR43395:SF1">
    <property type="entry name" value="CHEMOTAXIS PROTEIN CHEA"/>
    <property type="match status" value="1"/>
</dbReference>
<evidence type="ECO:0000256" key="5">
    <source>
        <dbReference type="ARBA" id="ARBA00022553"/>
    </source>
</evidence>
<gene>
    <name evidence="16" type="ORF">OV287_48090</name>
</gene>
<evidence type="ECO:0000256" key="7">
    <source>
        <dbReference type="ARBA" id="ARBA00022741"/>
    </source>
</evidence>
<organism evidence="16 17">
    <name type="scientific">Archangium lansingense</name>
    <dbReference type="NCBI Taxonomy" id="2995310"/>
    <lineage>
        <taxon>Bacteria</taxon>
        <taxon>Pseudomonadati</taxon>
        <taxon>Myxococcota</taxon>
        <taxon>Myxococcia</taxon>
        <taxon>Myxococcales</taxon>
        <taxon>Cystobacterineae</taxon>
        <taxon>Archangiaceae</taxon>
        <taxon>Archangium</taxon>
    </lineage>
</organism>
<dbReference type="InterPro" id="IPR003594">
    <property type="entry name" value="HATPase_dom"/>
</dbReference>
<keyword evidence="4" id="KW-0145">Chemotaxis</keyword>
<dbReference type="Gene3D" id="3.30.70.1110">
    <property type="entry name" value="Histidine kinase CheA-like, P2 response regulator-binding domain"/>
    <property type="match status" value="1"/>
</dbReference>
<evidence type="ECO:0000256" key="6">
    <source>
        <dbReference type="ARBA" id="ARBA00022679"/>
    </source>
</evidence>
<dbReference type="Pfam" id="PF01584">
    <property type="entry name" value="CheW"/>
    <property type="match status" value="1"/>
</dbReference>
<feature type="domain" description="CheW-like" evidence="14">
    <location>
        <begin position="561"/>
        <end position="691"/>
    </location>
</feature>
<dbReference type="InterPro" id="IPR036097">
    <property type="entry name" value="HisK_dim/P_sf"/>
</dbReference>
<feature type="modified residue" description="Phosphohistidine" evidence="11">
    <location>
        <position position="47"/>
    </location>
</feature>
<dbReference type="Proteomes" id="UP001207654">
    <property type="component" value="Unassembled WGS sequence"/>
</dbReference>
<dbReference type="EMBL" id="JAPNKA010000001">
    <property type="protein sequence ID" value="MCY1082232.1"/>
    <property type="molecule type" value="Genomic_DNA"/>
</dbReference>
<keyword evidence="8" id="KW-0418">Kinase</keyword>
<feature type="domain" description="Histidine kinase" evidence="13">
    <location>
        <begin position="350"/>
        <end position="559"/>
    </location>
</feature>
<dbReference type="PROSITE" id="PS50109">
    <property type="entry name" value="HIS_KIN"/>
    <property type="match status" value="1"/>
</dbReference>
<evidence type="ECO:0000313" key="17">
    <source>
        <dbReference type="Proteomes" id="UP001207654"/>
    </source>
</evidence>
<keyword evidence="17" id="KW-1185">Reference proteome</keyword>
<evidence type="ECO:0000256" key="8">
    <source>
        <dbReference type="ARBA" id="ARBA00022777"/>
    </source>
</evidence>
<dbReference type="CDD" id="cd00088">
    <property type="entry name" value="HPT"/>
    <property type="match status" value="1"/>
</dbReference>
<dbReference type="InterPro" id="IPR037052">
    <property type="entry name" value="CheA-like_P2_sf"/>
</dbReference>
<reference evidence="16 17" key="1">
    <citation type="submission" date="2022-11" db="EMBL/GenBank/DDBJ databases">
        <title>Minimal conservation of predation-associated metabolite biosynthetic gene clusters underscores biosynthetic potential of Myxococcota including descriptions for ten novel species: Archangium lansinium sp. nov., Myxococcus landrumus sp. nov., Nannocystis bai.</title>
        <authorList>
            <person name="Ahearne A."/>
            <person name="Stevens C."/>
            <person name="Phillips K."/>
        </authorList>
    </citation>
    <scope>NUCLEOTIDE SEQUENCE [LARGE SCALE GENOMIC DNA]</scope>
    <source>
        <strain evidence="16 17">MIWBW</strain>
    </source>
</reference>
<feature type="region of interest" description="Disordered" evidence="12">
    <location>
        <begin position="160"/>
        <end position="193"/>
    </location>
</feature>
<dbReference type="SMART" id="SM00387">
    <property type="entry name" value="HATPase_c"/>
    <property type="match status" value="1"/>
</dbReference>
<evidence type="ECO:0000256" key="4">
    <source>
        <dbReference type="ARBA" id="ARBA00022500"/>
    </source>
</evidence>
<evidence type="ECO:0000256" key="3">
    <source>
        <dbReference type="ARBA" id="ARBA00021495"/>
    </source>
</evidence>
<evidence type="ECO:0000256" key="11">
    <source>
        <dbReference type="PROSITE-ProRule" id="PRU00110"/>
    </source>
</evidence>
<proteinExistence type="predicted"/>
<evidence type="ECO:0000259" key="15">
    <source>
        <dbReference type="PROSITE" id="PS50894"/>
    </source>
</evidence>
<dbReference type="Gene3D" id="3.30.565.10">
    <property type="entry name" value="Histidine kinase-like ATPase, C-terminal domain"/>
    <property type="match status" value="1"/>
</dbReference>
<dbReference type="Pfam" id="PF02895">
    <property type="entry name" value="H-kinase_dim"/>
    <property type="match status" value="1"/>
</dbReference>
<keyword evidence="6" id="KW-0808">Transferase</keyword>
<dbReference type="InterPro" id="IPR036061">
    <property type="entry name" value="CheW-like_dom_sf"/>
</dbReference>
<dbReference type="InterPro" id="IPR002545">
    <property type="entry name" value="CheW-lke_dom"/>
</dbReference>
<dbReference type="PROSITE" id="PS50894">
    <property type="entry name" value="HPT"/>
    <property type="match status" value="1"/>
</dbReference>
<sequence length="691" mass="73431">MTMDMSRYLGLFLTEASEHLEGLGRDLVQLEREGAPAVVDSMFRHAHSVKGMASSMGFESIAVVAHRVEDLVDAIRQDPSKLERTLVDLLLGATDMMLAQVRSVADNKPPDDASALLGQLADKVSVVTGRTPGATRVLNRPSVSIPAVAAPAPVTVAARVHPEPSEATPPPPPAAEAPAAAAPATEGEGASKTATRWAVRLRIAPTCQTPGVRAFLVHKRLTGLGTLHGLQPPLEDLKAGRIPEGNIQVELETAEGEEGIRKALRNVAEVELVSLKPAVVAPPPASATAAASPAAAEAPRPPTGVDAARTVRVRTELLDYFLDTVGELLLATARLRELGKVLPESSRPPIEEGVYRLQALVKDLHDKVMSARMTPLSLITDRLPRAARDIARRREREVDLVITGAEIELDRAILDELADPLLHMLRNCIDHGLEPAEERLAGGKGARGRVLVSVRRARDRVVLEMEDDGRGMNAAKLKAAAVARGALSAEAAARMTDREAFMLACLPGVSTAKDVSEISGRGVGMDAVKRVVENVGGTLEIESELGRGTRFTLRLPLTVAVVHLLLVAVGDEVFGLPIAKVVGAMEADSEKLDRSREMPLLPHGQGLLPVYGLDELVGVRAPPRKGVRPFVVMEGDAGRVALAVDRLVGQEEAVLKPLSRPLDLLPGLSGVTILGSGRPVFILDVPRLLSA</sequence>
<keyword evidence="5 11" id="KW-0597">Phosphoprotein</keyword>
<dbReference type="EC" id="2.7.13.3" evidence="2"/>
<dbReference type="Gene3D" id="1.20.120.160">
    <property type="entry name" value="HPT domain"/>
    <property type="match status" value="1"/>
</dbReference>
<dbReference type="SUPFAM" id="SSF55052">
    <property type="entry name" value="CheY-binding domain of CheA"/>
    <property type="match status" value="1"/>
</dbReference>
<dbReference type="Pfam" id="PF02518">
    <property type="entry name" value="HATPase_c"/>
    <property type="match status" value="1"/>
</dbReference>
<evidence type="ECO:0000256" key="2">
    <source>
        <dbReference type="ARBA" id="ARBA00012438"/>
    </source>
</evidence>
<keyword evidence="10" id="KW-0902">Two-component regulatory system</keyword>
<dbReference type="Pfam" id="PF07194">
    <property type="entry name" value="P2"/>
    <property type="match status" value="1"/>
</dbReference>